<accession>A0A1F5MIF7</accession>
<dbReference type="Gene3D" id="3.30.160.20">
    <property type="match status" value="1"/>
</dbReference>
<dbReference type="Pfam" id="PF00472">
    <property type="entry name" value="RF-1"/>
    <property type="match status" value="1"/>
</dbReference>
<comment type="function">
    <text evidence="4">Peptide chain release factor 2 directs the termination of translation in response to the peptide chain termination codons UGA and UAA.</text>
</comment>
<evidence type="ECO:0000256" key="4">
    <source>
        <dbReference type="HAMAP-Rule" id="MF_00094"/>
    </source>
</evidence>
<dbReference type="Proteomes" id="UP000178859">
    <property type="component" value="Unassembled WGS sequence"/>
</dbReference>
<dbReference type="AlphaFoldDB" id="A0A1F5MIF7"/>
<name>A0A1F5MIF7_9BACT</name>
<dbReference type="PANTHER" id="PTHR43116">
    <property type="entry name" value="PEPTIDE CHAIN RELEASE FACTOR 2"/>
    <property type="match status" value="1"/>
</dbReference>
<dbReference type="InterPro" id="IPR005139">
    <property type="entry name" value="PCRF"/>
</dbReference>
<dbReference type="Gene3D" id="3.30.70.1660">
    <property type="match status" value="1"/>
</dbReference>
<dbReference type="InterPro" id="IPR004374">
    <property type="entry name" value="PrfB"/>
</dbReference>
<dbReference type="GO" id="GO:0005737">
    <property type="term" value="C:cytoplasm"/>
    <property type="evidence" value="ECO:0007669"/>
    <property type="project" value="UniProtKB-SubCell"/>
</dbReference>
<dbReference type="GO" id="GO:0016149">
    <property type="term" value="F:translation release factor activity, codon specific"/>
    <property type="evidence" value="ECO:0007669"/>
    <property type="project" value="UniProtKB-UniRule"/>
</dbReference>
<evidence type="ECO:0000256" key="2">
    <source>
        <dbReference type="ARBA" id="ARBA00022481"/>
    </source>
</evidence>
<comment type="PTM">
    <text evidence="4">Methylated by PrmC. Methylation increases the termination efficiency of RF2.</text>
</comment>
<dbReference type="SMART" id="SM00937">
    <property type="entry name" value="PCRF"/>
    <property type="match status" value="1"/>
</dbReference>
<protein>
    <recommendedName>
        <fullName evidence="4 5">Peptide chain release factor 2</fullName>
        <shortName evidence="4">RF-2</shortName>
    </recommendedName>
</protein>
<evidence type="ECO:0000256" key="3">
    <source>
        <dbReference type="ARBA" id="ARBA00022917"/>
    </source>
</evidence>
<evidence type="ECO:0000313" key="8">
    <source>
        <dbReference type="Proteomes" id="UP000178859"/>
    </source>
</evidence>
<dbReference type="SUPFAM" id="SSF75620">
    <property type="entry name" value="Release factor"/>
    <property type="match status" value="1"/>
</dbReference>
<dbReference type="InterPro" id="IPR000352">
    <property type="entry name" value="Pep_chain_release_fac_I"/>
</dbReference>
<dbReference type="EMBL" id="MFDT01000001">
    <property type="protein sequence ID" value="OGE65109.1"/>
    <property type="molecule type" value="Genomic_DNA"/>
</dbReference>
<keyword evidence="3 4" id="KW-0648">Protein biosynthesis</keyword>
<dbReference type="NCBIfam" id="TIGR00020">
    <property type="entry name" value="prfB"/>
    <property type="match status" value="1"/>
</dbReference>
<comment type="subcellular location">
    <subcellularLocation>
        <location evidence="4">Cytoplasm</location>
    </subcellularLocation>
</comment>
<comment type="caution">
    <text evidence="7">The sequence shown here is derived from an EMBL/GenBank/DDBJ whole genome shotgun (WGS) entry which is preliminary data.</text>
</comment>
<evidence type="ECO:0000256" key="1">
    <source>
        <dbReference type="ARBA" id="ARBA00010835"/>
    </source>
</evidence>
<evidence type="ECO:0000256" key="5">
    <source>
        <dbReference type="NCBIfam" id="TIGR00020"/>
    </source>
</evidence>
<evidence type="ECO:0000259" key="6">
    <source>
        <dbReference type="PROSITE" id="PS00745"/>
    </source>
</evidence>
<dbReference type="InterPro" id="IPR045853">
    <property type="entry name" value="Pep_chain_release_fac_I_sf"/>
</dbReference>
<dbReference type="PANTHER" id="PTHR43116:SF3">
    <property type="entry name" value="CLASS I PEPTIDE CHAIN RELEASE FACTOR"/>
    <property type="match status" value="1"/>
</dbReference>
<dbReference type="HAMAP" id="MF_00094">
    <property type="entry name" value="Rel_fac_2"/>
    <property type="match status" value="1"/>
</dbReference>
<proteinExistence type="inferred from homology"/>
<feature type="modified residue" description="N5-methylglutamine" evidence="4">
    <location>
        <position position="242"/>
    </location>
</feature>
<sequence length="355" mass="40271">MEEIQNELKKLKEMFTQISESLDQNKLKTEIRELEAQTMKEGFWSSPKESSVISRQLSDKQKTLKTLEDLETRIGNCLEISEEPSMQEDLKKETKEIAEILDKLELKLFLSNPHDESEAILSVHSGAGGVEAMDWAAMLVRMYQRYFEKTGWKYEITDENPGEEAGIKTVSMIVHADFSFGYLKGEAGTHRLVRQSPFNADSLRQTSFALVEVLPVINPEEVEINEADIEFEAFRSGGAGGQNVNKVSTAVRVKHIPTGITVTAQTERSQLQNRENAMKLLLAKLWEKQETEKKQMTKELKGSAIQASWGTQIRSYVLHPYHMVKDLRTNIETSDTDAVLDGEINQFIEAELRGL</sequence>
<dbReference type="Gene3D" id="1.20.58.410">
    <property type="entry name" value="Release factor"/>
    <property type="match status" value="1"/>
</dbReference>
<organism evidence="7 8">
    <name type="scientific">Candidatus Daviesbacteria bacterium RIFCSPLOWO2_02_FULL_36_7</name>
    <dbReference type="NCBI Taxonomy" id="1797792"/>
    <lineage>
        <taxon>Bacteria</taxon>
        <taxon>Candidatus Daviesiibacteriota</taxon>
    </lineage>
</organism>
<feature type="domain" description="Prokaryotic-type class I peptide chain release factors" evidence="6">
    <location>
        <begin position="235"/>
        <end position="251"/>
    </location>
</feature>
<keyword evidence="2 4" id="KW-0488">Methylation</keyword>
<comment type="similarity">
    <text evidence="1 4">Belongs to the prokaryotic/mitochondrial release factor family.</text>
</comment>
<evidence type="ECO:0000313" key="7">
    <source>
        <dbReference type="EMBL" id="OGE65109.1"/>
    </source>
</evidence>
<gene>
    <name evidence="4" type="primary">prfB</name>
    <name evidence="7" type="ORF">A3I48_02515</name>
</gene>
<keyword evidence="4" id="KW-0963">Cytoplasm</keyword>
<dbReference type="PROSITE" id="PS00745">
    <property type="entry name" value="RF_PROK_I"/>
    <property type="match status" value="1"/>
</dbReference>
<dbReference type="Pfam" id="PF03462">
    <property type="entry name" value="PCRF"/>
    <property type="match status" value="1"/>
</dbReference>
<reference evidence="7 8" key="1">
    <citation type="journal article" date="2016" name="Nat. Commun.">
        <title>Thousands of microbial genomes shed light on interconnected biogeochemical processes in an aquifer system.</title>
        <authorList>
            <person name="Anantharaman K."/>
            <person name="Brown C.T."/>
            <person name="Hug L.A."/>
            <person name="Sharon I."/>
            <person name="Castelle C.J."/>
            <person name="Probst A.J."/>
            <person name="Thomas B.C."/>
            <person name="Singh A."/>
            <person name="Wilkins M.J."/>
            <person name="Karaoz U."/>
            <person name="Brodie E.L."/>
            <person name="Williams K.H."/>
            <person name="Hubbard S.S."/>
            <person name="Banfield J.F."/>
        </authorList>
    </citation>
    <scope>NUCLEOTIDE SEQUENCE [LARGE SCALE GENOMIC DNA]</scope>
</reference>